<evidence type="ECO:0000313" key="2">
    <source>
        <dbReference type="Proteomes" id="UP000198211"/>
    </source>
</evidence>
<name>A0A225WJL0_9STRA</name>
<protein>
    <recommendedName>
        <fullName evidence="3">Reverse transcriptase</fullName>
    </recommendedName>
</protein>
<organism evidence="1 2">
    <name type="scientific">Phytophthora megakarya</name>
    <dbReference type="NCBI Taxonomy" id="4795"/>
    <lineage>
        <taxon>Eukaryota</taxon>
        <taxon>Sar</taxon>
        <taxon>Stramenopiles</taxon>
        <taxon>Oomycota</taxon>
        <taxon>Peronosporomycetes</taxon>
        <taxon>Peronosporales</taxon>
        <taxon>Peronosporaceae</taxon>
        <taxon>Phytophthora</taxon>
    </lineage>
</organism>
<proteinExistence type="predicted"/>
<accession>A0A225WJL0</accession>
<keyword evidence="2" id="KW-1185">Reference proteome</keyword>
<evidence type="ECO:0000313" key="1">
    <source>
        <dbReference type="EMBL" id="OWZ17911.1"/>
    </source>
</evidence>
<evidence type="ECO:0008006" key="3">
    <source>
        <dbReference type="Google" id="ProtNLM"/>
    </source>
</evidence>
<sequence>MFTVVWPRLITQKGCLITTAHYSHSGRRVELCGSLWNEMGAILGAEAVNEGKLISWRTRVKVLGHVFDTVAETVVISKIAKTGSCIAYRTAKSSSHGARACHLKNRQDRILHRISHRLSQLLGLRSLLGRLRHVVTCVHLVRSYIQRLRQQECTVHRLQRCPSILLWGTPQDVIVDTDASDTDLCALMQVSKHVLWYAFRSDERDRIGSSKNQSHMGNDINYELLSGVFAVYTWNSSWSVAPTHVHV</sequence>
<dbReference type="Proteomes" id="UP000198211">
    <property type="component" value="Unassembled WGS sequence"/>
</dbReference>
<gene>
    <name evidence="1" type="ORF">PHMEG_0008091</name>
</gene>
<dbReference type="AlphaFoldDB" id="A0A225WJL0"/>
<dbReference type="EMBL" id="NBNE01000674">
    <property type="protein sequence ID" value="OWZ17911.1"/>
    <property type="molecule type" value="Genomic_DNA"/>
</dbReference>
<reference evidence="2" key="1">
    <citation type="submission" date="2017-03" db="EMBL/GenBank/DDBJ databases">
        <title>Phytopthora megakarya and P. palmivora, two closely related causual agents of cacao black pod achieved similar genome size and gene model numbers by different mechanisms.</title>
        <authorList>
            <person name="Ali S."/>
            <person name="Shao J."/>
            <person name="Larry D.J."/>
            <person name="Kronmiller B."/>
            <person name="Shen D."/>
            <person name="Strem M.D."/>
            <person name="Melnick R.L."/>
            <person name="Guiltinan M.J."/>
            <person name="Tyler B.M."/>
            <person name="Meinhardt L.W."/>
            <person name="Bailey B.A."/>
        </authorList>
    </citation>
    <scope>NUCLEOTIDE SEQUENCE [LARGE SCALE GENOMIC DNA]</scope>
    <source>
        <strain evidence="2">zdho120</strain>
    </source>
</reference>
<comment type="caution">
    <text evidence="1">The sequence shown here is derived from an EMBL/GenBank/DDBJ whole genome shotgun (WGS) entry which is preliminary data.</text>
</comment>